<organism evidence="1 2">
    <name type="scientific">Panaeolus cyanescens</name>
    <dbReference type="NCBI Taxonomy" id="181874"/>
    <lineage>
        <taxon>Eukaryota</taxon>
        <taxon>Fungi</taxon>
        <taxon>Dikarya</taxon>
        <taxon>Basidiomycota</taxon>
        <taxon>Agaricomycotina</taxon>
        <taxon>Agaricomycetes</taxon>
        <taxon>Agaricomycetidae</taxon>
        <taxon>Agaricales</taxon>
        <taxon>Agaricineae</taxon>
        <taxon>Galeropsidaceae</taxon>
        <taxon>Panaeolus</taxon>
    </lineage>
</organism>
<dbReference type="Proteomes" id="UP000284842">
    <property type="component" value="Unassembled WGS sequence"/>
</dbReference>
<evidence type="ECO:0000313" key="2">
    <source>
        <dbReference type="Proteomes" id="UP000284842"/>
    </source>
</evidence>
<protein>
    <recommendedName>
        <fullName evidence="3">F-box domain-containing protein</fullName>
    </recommendedName>
</protein>
<evidence type="ECO:0000313" key="1">
    <source>
        <dbReference type="EMBL" id="PPR03914.1"/>
    </source>
</evidence>
<sequence length="488" mass="55342">MLDLTPTPRSLTSALPPEVLGHITNILADSLEISNVKDLKSLALVCKAFLPFCTAIIFSQIDASGRFGHEWHSIQGHVQRLQRLAQVFKANPKLLKHVRKLKIYLDEEQESYGLYVCFQDTILGFPNLTHLSSETMAKPGNGSAVLAWQKRMIEHYLAQNTLCGLSIESVVDIDFAKILNCTSLRQVDLITLPISCPIATSPSRSTSIFGNNICKIQIYSNPRFPLSILSLLPHLKDLNLNNTGVIPSGLCEEHRPSLMLETLCLRLENIDDLRAFCNFYKQHAKKAGLRPFEHLKKLEIRIREPEDAIISQTLLQDAKDLISLDIHCLCYIAAQPNLLLEHHFRTTFSRLTIFDLQISLDQDVSYDQTMSLVCGVFKHIPHMNVLERVGIFVKDNGWRYQEDEMDPTNLPTNPWGELACMLASPQRFPRLQYVKFSLMMGFGPAYRVIITSWKPEEAPQTPFSFLPASMVTLGRRLGCYFDLFILLT</sequence>
<proteinExistence type="predicted"/>
<reference evidence="1 2" key="1">
    <citation type="journal article" date="2018" name="Evol. Lett.">
        <title>Horizontal gene cluster transfer increased hallucinogenic mushroom diversity.</title>
        <authorList>
            <person name="Reynolds H.T."/>
            <person name="Vijayakumar V."/>
            <person name="Gluck-Thaler E."/>
            <person name="Korotkin H.B."/>
            <person name="Matheny P.B."/>
            <person name="Slot J.C."/>
        </authorList>
    </citation>
    <scope>NUCLEOTIDE SEQUENCE [LARGE SCALE GENOMIC DNA]</scope>
    <source>
        <strain evidence="1 2">2629</strain>
    </source>
</reference>
<dbReference type="InParanoid" id="A0A409YMV5"/>
<dbReference type="EMBL" id="NHTK01001007">
    <property type="protein sequence ID" value="PPR03914.1"/>
    <property type="molecule type" value="Genomic_DNA"/>
</dbReference>
<accession>A0A409YMV5</accession>
<keyword evidence="2" id="KW-1185">Reference proteome</keyword>
<dbReference type="OrthoDB" id="3119340at2759"/>
<gene>
    <name evidence="1" type="ORF">CVT24_008117</name>
</gene>
<comment type="caution">
    <text evidence="1">The sequence shown here is derived from an EMBL/GenBank/DDBJ whole genome shotgun (WGS) entry which is preliminary data.</text>
</comment>
<evidence type="ECO:0008006" key="3">
    <source>
        <dbReference type="Google" id="ProtNLM"/>
    </source>
</evidence>
<dbReference type="AlphaFoldDB" id="A0A409YMV5"/>
<name>A0A409YMV5_9AGAR</name>